<evidence type="ECO:0000256" key="1">
    <source>
        <dbReference type="ARBA" id="ARBA00022801"/>
    </source>
</evidence>
<evidence type="ECO:0000256" key="2">
    <source>
        <dbReference type="SAM" id="SignalP"/>
    </source>
</evidence>
<dbReference type="GO" id="GO:0004252">
    <property type="term" value="F:serine-type endopeptidase activity"/>
    <property type="evidence" value="ECO:0007669"/>
    <property type="project" value="TreeGrafter"/>
</dbReference>
<dbReference type="EMBL" id="HBIO01016221">
    <property type="protein sequence ID" value="CAE0467644.1"/>
    <property type="molecule type" value="Transcribed_RNA"/>
</dbReference>
<accession>A0A7S3Q7A9</accession>
<feature type="domain" description="Peptidase S9 prolyl oligopeptidase catalytic" evidence="3">
    <location>
        <begin position="463"/>
        <end position="677"/>
    </location>
</feature>
<gene>
    <name evidence="4" type="ORF">CDEB00056_LOCUS12497</name>
</gene>
<dbReference type="GO" id="GO:0006508">
    <property type="term" value="P:proteolysis"/>
    <property type="evidence" value="ECO:0007669"/>
    <property type="project" value="InterPro"/>
</dbReference>
<feature type="chain" id="PRO_5030991086" description="Peptidase S9 prolyl oligopeptidase catalytic domain-containing protein" evidence="2">
    <location>
        <begin position="24"/>
        <end position="705"/>
    </location>
</feature>
<evidence type="ECO:0000313" key="4">
    <source>
        <dbReference type="EMBL" id="CAE0467644.1"/>
    </source>
</evidence>
<name>A0A7S3Q7A9_9STRA</name>
<dbReference type="Gene3D" id="3.40.50.1820">
    <property type="entry name" value="alpha/beta hydrolase"/>
    <property type="match status" value="1"/>
</dbReference>
<sequence length="705" mass="78275">MRTLTLPLISALHMLLQAPYASSFTVNNPTRTTGMTSSSTPLATASVNTSTSLSARTTSEELIPRDVLFGNPLNTSPNLSPDGKYLAYLAPSADGVLNIFVRETADENNDNAHMVTKDTSRGIRQYQWAKDGETILYMQDFEGDENFHLWAIDATATTTSEARDLTPGENVKASNLITNKRFPDEILVGTNERDETIFDMYRVQYKTGERVLDTLNPGDVLGWGTEDTTFQVREALVKSQADSSETVRVRNGIDGEDGEWRDLITFPYGENGNLVDFCNDDGKSCWMTSSMGRETTALLRVDLNTGETLETISSNDKCDVGGVVLDEDTKELRGVFYNYARTEREFLDKTLEEDYDVLFDLGPENCDVSTVSKTSDEKTWVVAYTRSDGPTEFVLYNQEEKTIKSLFVSNPALLEYKFAPMEDIRVTARDGLEMVGYLTRADTEKETPLILLVHGGPWARDGWGFNQQAQWFANRGYATLQMNYRGSTGYGKSFLHKGDGQWGVGDMQHDLTDAVQWAIDEGIADKDNICIYGGSYGGYACLAGLTFTPDLYKCGVDIVGPSNIKTLLDSIPSYWGPLRNDMLKKIGDVDADEEFNRKISPLYHVDKIQSPLLIGQGANDPRVKQAEADQIAFAMKKKGIPVEYVLYPDEGHGFARPDNRIDFNGRAEKFLAKHLGGRAEAFDGVEGATAQFPLLAEEESKVEQA</sequence>
<organism evidence="4">
    <name type="scientific">Chaetoceros debilis</name>
    <dbReference type="NCBI Taxonomy" id="122233"/>
    <lineage>
        <taxon>Eukaryota</taxon>
        <taxon>Sar</taxon>
        <taxon>Stramenopiles</taxon>
        <taxon>Ochrophyta</taxon>
        <taxon>Bacillariophyta</taxon>
        <taxon>Coscinodiscophyceae</taxon>
        <taxon>Chaetocerotophycidae</taxon>
        <taxon>Chaetocerotales</taxon>
        <taxon>Chaetocerotaceae</taxon>
        <taxon>Chaetoceros</taxon>
    </lineage>
</organism>
<dbReference type="Pfam" id="PF00326">
    <property type="entry name" value="Peptidase_S9"/>
    <property type="match status" value="1"/>
</dbReference>
<dbReference type="PANTHER" id="PTHR42776:SF27">
    <property type="entry name" value="DIPEPTIDYL PEPTIDASE FAMILY MEMBER 6"/>
    <property type="match status" value="1"/>
</dbReference>
<dbReference type="InterPro" id="IPR011042">
    <property type="entry name" value="6-blade_b-propeller_TolB-like"/>
</dbReference>
<feature type="signal peptide" evidence="2">
    <location>
        <begin position="1"/>
        <end position="23"/>
    </location>
</feature>
<dbReference type="SUPFAM" id="SSF53474">
    <property type="entry name" value="alpha/beta-Hydrolases"/>
    <property type="match status" value="1"/>
</dbReference>
<dbReference type="Gene3D" id="2.120.10.30">
    <property type="entry name" value="TolB, C-terminal domain"/>
    <property type="match status" value="1"/>
</dbReference>
<reference evidence="4" key="1">
    <citation type="submission" date="2021-01" db="EMBL/GenBank/DDBJ databases">
        <authorList>
            <person name="Corre E."/>
            <person name="Pelletier E."/>
            <person name="Niang G."/>
            <person name="Scheremetjew M."/>
            <person name="Finn R."/>
            <person name="Kale V."/>
            <person name="Holt S."/>
            <person name="Cochrane G."/>
            <person name="Meng A."/>
            <person name="Brown T."/>
            <person name="Cohen L."/>
        </authorList>
    </citation>
    <scope>NUCLEOTIDE SEQUENCE</scope>
    <source>
        <strain evidence="4">MM31A-1</strain>
    </source>
</reference>
<evidence type="ECO:0000259" key="3">
    <source>
        <dbReference type="Pfam" id="PF00326"/>
    </source>
</evidence>
<dbReference type="PANTHER" id="PTHR42776">
    <property type="entry name" value="SERINE PEPTIDASE S9 FAMILY MEMBER"/>
    <property type="match status" value="1"/>
</dbReference>
<dbReference type="InterPro" id="IPR001375">
    <property type="entry name" value="Peptidase_S9_cat"/>
</dbReference>
<keyword evidence="1" id="KW-0378">Hydrolase</keyword>
<dbReference type="InterPro" id="IPR029058">
    <property type="entry name" value="AB_hydrolase_fold"/>
</dbReference>
<dbReference type="SUPFAM" id="SSF82171">
    <property type="entry name" value="DPP6 N-terminal domain-like"/>
    <property type="match status" value="1"/>
</dbReference>
<proteinExistence type="predicted"/>
<dbReference type="AlphaFoldDB" id="A0A7S3Q7A9"/>
<protein>
    <recommendedName>
        <fullName evidence="3">Peptidase S9 prolyl oligopeptidase catalytic domain-containing protein</fullName>
    </recommendedName>
</protein>
<keyword evidence="2" id="KW-0732">Signal</keyword>